<dbReference type="GO" id="GO:0000981">
    <property type="term" value="F:DNA-binding transcription factor activity, RNA polymerase II-specific"/>
    <property type="evidence" value="ECO:0007669"/>
    <property type="project" value="InterPro"/>
</dbReference>
<keyword evidence="4" id="KW-0238">DNA-binding</keyword>
<evidence type="ECO:0000256" key="2">
    <source>
        <dbReference type="ARBA" id="ARBA00022833"/>
    </source>
</evidence>
<keyword evidence="3" id="KW-0805">Transcription regulation</keyword>
<dbReference type="InterPro" id="IPR036864">
    <property type="entry name" value="Zn2-C6_fun-type_DNA-bd_sf"/>
</dbReference>
<protein>
    <recommendedName>
        <fullName evidence="8">Zn(2)-C6 fungal-type domain-containing protein</fullName>
    </recommendedName>
</protein>
<dbReference type="EMBL" id="AXCR01000007">
    <property type="protein sequence ID" value="KJR85467.1"/>
    <property type="molecule type" value="Genomic_DNA"/>
</dbReference>
<gene>
    <name evidence="9" type="ORF">SPSK_08589</name>
</gene>
<dbReference type="Pfam" id="PF11951">
    <property type="entry name" value="Fungal_trans_2"/>
    <property type="match status" value="1"/>
</dbReference>
<dbReference type="GO" id="GO:0005634">
    <property type="term" value="C:nucleus"/>
    <property type="evidence" value="ECO:0007669"/>
    <property type="project" value="UniProtKB-SubCell"/>
</dbReference>
<dbReference type="OrthoDB" id="187139at2759"/>
<feature type="compositionally biased region" description="Low complexity" evidence="7">
    <location>
        <begin position="70"/>
        <end position="86"/>
    </location>
</feature>
<dbReference type="InterPro" id="IPR021858">
    <property type="entry name" value="Fun_TF"/>
</dbReference>
<evidence type="ECO:0000256" key="7">
    <source>
        <dbReference type="SAM" id="MobiDB-lite"/>
    </source>
</evidence>
<dbReference type="VEuPathDB" id="FungiDB:SPSK_08589"/>
<comment type="subcellular location">
    <subcellularLocation>
        <location evidence="1">Nucleus</location>
    </subcellularLocation>
</comment>
<dbReference type="GO" id="GO:0003677">
    <property type="term" value="F:DNA binding"/>
    <property type="evidence" value="ECO:0007669"/>
    <property type="project" value="UniProtKB-KW"/>
</dbReference>
<proteinExistence type="predicted"/>
<dbReference type="RefSeq" id="XP_016588143.1">
    <property type="nucleotide sequence ID" value="XM_016735182.1"/>
</dbReference>
<feature type="compositionally biased region" description="Polar residues" evidence="7">
    <location>
        <begin position="186"/>
        <end position="196"/>
    </location>
</feature>
<evidence type="ECO:0000256" key="6">
    <source>
        <dbReference type="ARBA" id="ARBA00023242"/>
    </source>
</evidence>
<dbReference type="SUPFAM" id="SSF57701">
    <property type="entry name" value="Zn2/Cys6 DNA-binding domain"/>
    <property type="match status" value="1"/>
</dbReference>
<dbReference type="Gene3D" id="4.10.240.10">
    <property type="entry name" value="Zn(2)-C6 fungal-type DNA-binding domain"/>
    <property type="match status" value="1"/>
</dbReference>
<evidence type="ECO:0000256" key="1">
    <source>
        <dbReference type="ARBA" id="ARBA00004123"/>
    </source>
</evidence>
<organism evidence="9 10">
    <name type="scientific">Sporothrix schenckii 1099-18</name>
    <dbReference type="NCBI Taxonomy" id="1397361"/>
    <lineage>
        <taxon>Eukaryota</taxon>
        <taxon>Fungi</taxon>
        <taxon>Dikarya</taxon>
        <taxon>Ascomycota</taxon>
        <taxon>Pezizomycotina</taxon>
        <taxon>Sordariomycetes</taxon>
        <taxon>Sordariomycetidae</taxon>
        <taxon>Ophiostomatales</taxon>
        <taxon>Ophiostomataceae</taxon>
        <taxon>Sporothrix</taxon>
    </lineage>
</organism>
<accession>A0A0F2M763</accession>
<comment type="caution">
    <text evidence="9">The sequence shown here is derived from an EMBL/GenBank/DDBJ whole genome shotgun (WGS) entry which is preliminary data.</text>
</comment>
<dbReference type="Proteomes" id="UP000033710">
    <property type="component" value="Unassembled WGS sequence"/>
</dbReference>
<dbReference type="CDD" id="cd00067">
    <property type="entry name" value="GAL4"/>
    <property type="match status" value="1"/>
</dbReference>
<feature type="region of interest" description="Disordered" evidence="7">
    <location>
        <begin position="289"/>
        <end position="313"/>
    </location>
</feature>
<dbReference type="SMART" id="SM00066">
    <property type="entry name" value="GAL4"/>
    <property type="match status" value="1"/>
</dbReference>
<dbReference type="GO" id="GO:0008270">
    <property type="term" value="F:zinc ion binding"/>
    <property type="evidence" value="ECO:0007669"/>
    <property type="project" value="InterPro"/>
</dbReference>
<dbReference type="PROSITE" id="PS50048">
    <property type="entry name" value="ZN2_CY6_FUNGAL_2"/>
    <property type="match status" value="1"/>
</dbReference>
<feature type="compositionally biased region" description="Low complexity" evidence="7">
    <location>
        <begin position="292"/>
        <end position="308"/>
    </location>
</feature>
<feature type="region of interest" description="Disordered" evidence="7">
    <location>
        <begin position="167"/>
        <end position="249"/>
    </location>
</feature>
<evidence type="ECO:0000259" key="8">
    <source>
        <dbReference type="PROSITE" id="PS50048"/>
    </source>
</evidence>
<dbReference type="AlphaFoldDB" id="A0A0F2M763"/>
<dbReference type="PROSITE" id="PS00463">
    <property type="entry name" value="ZN2_CY6_FUNGAL_1"/>
    <property type="match status" value="1"/>
</dbReference>
<keyword evidence="6" id="KW-0539">Nucleus</keyword>
<dbReference type="InterPro" id="IPR001138">
    <property type="entry name" value="Zn2Cys6_DnaBD"/>
</dbReference>
<evidence type="ECO:0000256" key="4">
    <source>
        <dbReference type="ARBA" id="ARBA00023125"/>
    </source>
</evidence>
<keyword evidence="2" id="KW-0862">Zinc</keyword>
<dbReference type="PANTHER" id="PTHR37534:SF46">
    <property type="entry name" value="ZN(II)2CYS6 TRANSCRIPTION FACTOR (EUROFUNG)"/>
    <property type="match status" value="1"/>
</dbReference>
<keyword evidence="5" id="KW-0804">Transcription</keyword>
<feature type="domain" description="Zn(2)-C6 fungal-type" evidence="8">
    <location>
        <begin position="27"/>
        <end position="57"/>
    </location>
</feature>
<feature type="compositionally biased region" description="Basic and acidic residues" evidence="7">
    <location>
        <begin position="218"/>
        <end position="240"/>
    </location>
</feature>
<dbReference type="PANTHER" id="PTHR37534">
    <property type="entry name" value="TRANSCRIPTIONAL ACTIVATOR PROTEIN UGA3"/>
    <property type="match status" value="1"/>
</dbReference>
<evidence type="ECO:0000256" key="3">
    <source>
        <dbReference type="ARBA" id="ARBA00023015"/>
    </source>
</evidence>
<reference evidence="9 10" key="1">
    <citation type="journal article" date="2014" name="BMC Genomics">
        <title>Comparative genomics of the major fungal agents of human and animal Sporotrichosis: Sporothrix schenckii and Sporothrix brasiliensis.</title>
        <authorList>
            <person name="Teixeira M.M."/>
            <person name="de Almeida L.G."/>
            <person name="Kubitschek-Barreira P."/>
            <person name="Alves F.L."/>
            <person name="Kioshima E.S."/>
            <person name="Abadio A.K."/>
            <person name="Fernandes L."/>
            <person name="Derengowski L.S."/>
            <person name="Ferreira K.S."/>
            <person name="Souza R.C."/>
            <person name="Ruiz J.C."/>
            <person name="de Andrade N.C."/>
            <person name="Paes H.C."/>
            <person name="Nicola A.M."/>
            <person name="Albuquerque P."/>
            <person name="Gerber A.L."/>
            <person name="Martins V.P."/>
            <person name="Peconick L.D."/>
            <person name="Neto A.V."/>
            <person name="Chaucanez C.B."/>
            <person name="Silva P.A."/>
            <person name="Cunha O.L."/>
            <person name="de Oliveira F.F."/>
            <person name="dos Santos T.C."/>
            <person name="Barros A.L."/>
            <person name="Soares M.A."/>
            <person name="de Oliveira L.M."/>
            <person name="Marini M.M."/>
            <person name="Villalobos-Duno H."/>
            <person name="Cunha M.M."/>
            <person name="de Hoog S."/>
            <person name="da Silveira J.F."/>
            <person name="Henrissat B."/>
            <person name="Nino-Vega G.A."/>
            <person name="Cisalpino P.S."/>
            <person name="Mora-Montes H.M."/>
            <person name="Almeida S.R."/>
            <person name="Stajich J.E."/>
            <person name="Lopes-Bezerra L.M."/>
            <person name="Vasconcelos A.T."/>
            <person name="Felipe M.S."/>
        </authorList>
    </citation>
    <scope>NUCLEOTIDE SEQUENCE [LARGE SCALE GENOMIC DNA]</scope>
    <source>
        <strain evidence="9 10">1099-18</strain>
    </source>
</reference>
<evidence type="ECO:0000256" key="5">
    <source>
        <dbReference type="ARBA" id="ARBA00023163"/>
    </source>
</evidence>
<evidence type="ECO:0000313" key="9">
    <source>
        <dbReference type="EMBL" id="KJR85467.1"/>
    </source>
</evidence>
<evidence type="ECO:0000313" key="10">
    <source>
        <dbReference type="Proteomes" id="UP000033710"/>
    </source>
</evidence>
<dbReference type="GeneID" id="27670459"/>
<sequence>MSAAVRETKTAKYPTKLRRNYPRSRNGCLTCRQRKKKCDETRPQCVGCTRNKLSCVWPARATTAGNAASAASAASSSSANMRTSAGDVTTRDGASSSSTGHPCPLISSSNLTLYQHKSRWQTYLPSLATWEGVEGCSVNLNPVYDEAGYRRDVVSVGLATAATPTAASATTFATDSPSAGVDDTDSVQPMSSSNHNTDVDDYATTATTTTADDDEDDVHGMYDEDAPPQHDDEYARHLDGDYEDNGDDAADEDEDAILAAWSPALASFTVDAVPPPRPKKSAIAAVYRRRQPSQQHALQNQHQQQEQHWQQRRAFANPRPSYPIQRRRVAAMTPLSASMLRHYIVEAAPTLATCRAAQNPYVAAFLPLAYTDDLVMHCILAIGGAHLSNRLTKPCAPEGGGGSNGSGPSSTGMAAGSTLAPYTAPDIATAALHDATTRHYTCVLRSLRSVLRNLQPSDTTQVLRVLTILVLLATYECLSWNILSGSVFTHLRASRQLIGWLRSDDRRTSLSPDERSMLGSLREIYAYQVLANRICPDGTIHGRSAAAEDTTTHDDEDFVADPSLLQDQECFGLLLSGLHGLFALIPPVSRLAAAAIRPQPSGTTAARPPASASPSTSTLGSLFADAAAATAGSTSSSSSSSSSSAIAAQVASLRNRALAWQLPAPFLARATGDQERIWQRAIGEVYRHSLLIYLETIQVPGEHGEGPTSGPSVAALQRHIHALGEAVLGADLVASRFATILLWPLLIAGSILVHPDERVFLAEGLRASPQATWSSIRAAEVLEQLWARRDSVLQARALASSRAADTATNTSYGVSSMPYYGPHGIAQIMREINVNLCVG</sequence>
<reference evidence="9 10" key="2">
    <citation type="journal article" date="2015" name="Eukaryot. Cell">
        <title>Asexual propagation of a virulent clone complex in a human and feline outbreak of sporotrichosis.</title>
        <authorList>
            <person name="Teixeira Mde M."/>
            <person name="Rodrigues A.M."/>
            <person name="Tsui C.K."/>
            <person name="de Almeida L.G."/>
            <person name="Van Diepeningen A.D."/>
            <person name="van den Ende B.G."/>
            <person name="Fernandes G.F."/>
            <person name="Kano R."/>
            <person name="Hamelin R.C."/>
            <person name="Lopes-Bezerra L.M."/>
            <person name="Vasconcelos A.T."/>
            <person name="de Hoog S."/>
            <person name="de Camargo Z.P."/>
            <person name="Felipe M.S."/>
        </authorList>
    </citation>
    <scope>NUCLEOTIDE SEQUENCE [LARGE SCALE GENOMIC DNA]</scope>
    <source>
        <strain evidence="9 10">1099-18</strain>
    </source>
</reference>
<feature type="compositionally biased region" description="Polar residues" evidence="7">
    <location>
        <begin position="92"/>
        <end position="101"/>
    </location>
</feature>
<name>A0A0F2M763_SPOSC</name>
<dbReference type="Pfam" id="PF00172">
    <property type="entry name" value="Zn_clus"/>
    <property type="match status" value="1"/>
</dbReference>
<feature type="region of interest" description="Disordered" evidence="7">
    <location>
        <begin position="70"/>
        <end position="101"/>
    </location>
</feature>
<dbReference type="KEGG" id="ssck:SPSK_08589"/>
<feature type="compositionally biased region" description="Low complexity" evidence="7">
    <location>
        <begin position="167"/>
        <end position="179"/>
    </location>
</feature>